<dbReference type="RefSeq" id="WP_066396194.1">
    <property type="nucleotide sequence ID" value="NZ_CP015378.1"/>
</dbReference>
<dbReference type="PANTHER" id="PTHR30570:SF1">
    <property type="entry name" value="PHOSPHATE-BINDING PROTEIN PSTS"/>
    <property type="match status" value="1"/>
</dbReference>
<proteinExistence type="inferred from homology"/>
<dbReference type="GO" id="GO:0005886">
    <property type="term" value="C:plasma membrane"/>
    <property type="evidence" value="ECO:0007669"/>
    <property type="project" value="UniProtKB-SubCell"/>
</dbReference>
<comment type="subcellular location">
    <subcellularLocation>
        <location evidence="2 10">Cell membrane</location>
        <topology evidence="2 10">Lipid-anchor</topology>
    </subcellularLocation>
</comment>
<evidence type="ECO:0000256" key="4">
    <source>
        <dbReference type="ARBA" id="ARBA00011529"/>
    </source>
</evidence>
<keyword evidence="10" id="KW-0472">Membrane</keyword>
<dbReference type="STRING" id="1221500.ABE65_014135"/>
<dbReference type="AlphaFoldDB" id="A0A161IP78"/>
<feature type="chain" id="PRO_5027153013" description="Phosphate-binding protein" evidence="10">
    <location>
        <begin position="21"/>
        <end position="319"/>
    </location>
</feature>
<evidence type="ECO:0000256" key="9">
    <source>
        <dbReference type="ARBA" id="ARBA00023288"/>
    </source>
</evidence>
<reference evidence="12 13" key="1">
    <citation type="submission" date="2016-04" db="EMBL/GenBank/DDBJ databases">
        <title>Complete genome sequence of Fictibacillus phosphorivorans G25-29, a strain toxic to nematodes.</title>
        <authorList>
            <person name="Zheng Z."/>
        </authorList>
    </citation>
    <scope>NUCLEOTIDE SEQUENCE [LARGE SCALE GENOMIC DNA]</scope>
    <source>
        <strain evidence="12 13">G25-29</strain>
    </source>
</reference>
<feature type="signal peptide" evidence="10">
    <location>
        <begin position="1"/>
        <end position="20"/>
    </location>
</feature>
<evidence type="ECO:0000256" key="1">
    <source>
        <dbReference type="ARBA" id="ARBA00002841"/>
    </source>
</evidence>
<evidence type="ECO:0000256" key="2">
    <source>
        <dbReference type="ARBA" id="ARBA00004193"/>
    </source>
</evidence>
<evidence type="ECO:0000256" key="8">
    <source>
        <dbReference type="ARBA" id="ARBA00023139"/>
    </source>
</evidence>
<evidence type="ECO:0000313" key="12">
    <source>
        <dbReference type="EMBL" id="ANC77875.1"/>
    </source>
</evidence>
<keyword evidence="7 10" id="KW-0732">Signal</keyword>
<keyword evidence="6 10" id="KW-0592">Phosphate transport</keyword>
<dbReference type="CDD" id="cd13654">
    <property type="entry name" value="PBP2_phosphate_like_2"/>
    <property type="match status" value="1"/>
</dbReference>
<dbReference type="InterPro" id="IPR050811">
    <property type="entry name" value="Phosphate_ABC_transporter"/>
</dbReference>
<gene>
    <name evidence="12" type="ORF">ABE65_014135</name>
</gene>
<evidence type="ECO:0000256" key="10">
    <source>
        <dbReference type="RuleBase" id="RU367119"/>
    </source>
</evidence>
<dbReference type="EMBL" id="CP015378">
    <property type="protein sequence ID" value="ANC77875.1"/>
    <property type="molecule type" value="Genomic_DNA"/>
</dbReference>
<dbReference type="SUPFAM" id="SSF53850">
    <property type="entry name" value="Periplasmic binding protein-like II"/>
    <property type="match status" value="1"/>
</dbReference>
<dbReference type="PANTHER" id="PTHR30570">
    <property type="entry name" value="PERIPLASMIC PHOSPHATE BINDING COMPONENT OF PHOSPHATE ABC TRANSPORTER"/>
    <property type="match status" value="1"/>
</dbReference>
<keyword evidence="9 10" id="KW-0449">Lipoprotein</keyword>
<evidence type="ECO:0000256" key="3">
    <source>
        <dbReference type="ARBA" id="ARBA00008725"/>
    </source>
</evidence>
<dbReference type="Gene3D" id="3.40.190.10">
    <property type="entry name" value="Periplasmic binding protein-like II"/>
    <property type="match status" value="2"/>
</dbReference>
<dbReference type="NCBIfam" id="TIGR02136">
    <property type="entry name" value="ptsS_2"/>
    <property type="match status" value="1"/>
</dbReference>
<protein>
    <recommendedName>
        <fullName evidence="10">Phosphate-binding protein</fullName>
    </recommendedName>
</protein>
<organism evidence="12 13">
    <name type="scientific">Fictibacillus phosphorivorans</name>
    <dbReference type="NCBI Taxonomy" id="1221500"/>
    <lineage>
        <taxon>Bacteria</taxon>
        <taxon>Bacillati</taxon>
        <taxon>Bacillota</taxon>
        <taxon>Bacilli</taxon>
        <taxon>Bacillales</taxon>
        <taxon>Fictibacillaceae</taxon>
        <taxon>Fictibacillus</taxon>
    </lineage>
</organism>
<evidence type="ECO:0000256" key="6">
    <source>
        <dbReference type="ARBA" id="ARBA00022592"/>
    </source>
</evidence>
<accession>A0A161IP78</accession>
<dbReference type="Proteomes" id="UP000076623">
    <property type="component" value="Chromosome"/>
</dbReference>
<evidence type="ECO:0000256" key="7">
    <source>
        <dbReference type="ARBA" id="ARBA00022729"/>
    </source>
</evidence>
<feature type="domain" description="PBP" evidence="11">
    <location>
        <begin position="32"/>
        <end position="284"/>
    </location>
</feature>
<comment type="function">
    <text evidence="1">Part of the ABC transporter complex PstSACB involved in phosphate import.</text>
</comment>
<dbReference type="InterPro" id="IPR011862">
    <property type="entry name" value="Phos-bd"/>
</dbReference>
<dbReference type="GO" id="GO:0006817">
    <property type="term" value="P:phosphate ion transport"/>
    <property type="evidence" value="ECO:0007669"/>
    <property type="project" value="UniProtKB-UniRule"/>
</dbReference>
<keyword evidence="8 10" id="KW-0564">Palmitate</keyword>
<evidence type="ECO:0000256" key="5">
    <source>
        <dbReference type="ARBA" id="ARBA00022448"/>
    </source>
</evidence>
<comment type="similarity">
    <text evidence="3 10">Belongs to the PstS family.</text>
</comment>
<name>A0A161IP78_9BACL</name>
<sequence length="319" mass="34880">MKKMKSVYLLAVMSLILVFAAACGNKSEDGAAGGGDLSGKIKIDGSSTVFPIMEAVSEEFQASNPEVQAPVGVSGTGGGFEKFVRGELDLANASRPIKDEEKKAAEDKGIEYTEFELAKDGLSVVVSKDNDFIDHLTLDELKKIFLEENPAKTWADVREGWPKEKIEVFSPGTDSGTYDYFDEVILEEKPMRRDAQLSEDDNVLVQGVTGSKDAIGFFGYAYYQANKDKLKAVPIDGGNGPVEPTPKTIESGEYAPLSRPLFTYVNNKALKDNEAVYEYVKFALENSGELASSDTIGYVSLPKEKYEEQMKKLDELAGK</sequence>
<comment type="function">
    <text evidence="10">Involved in the system for phosphate transport across the cytoplasmic membrane.</text>
</comment>
<evidence type="ECO:0000313" key="13">
    <source>
        <dbReference type="Proteomes" id="UP000076623"/>
    </source>
</evidence>
<evidence type="ECO:0000259" key="11">
    <source>
        <dbReference type="Pfam" id="PF12849"/>
    </source>
</evidence>
<dbReference type="KEGG" id="fpn:ABE65_014135"/>
<dbReference type="PROSITE" id="PS51257">
    <property type="entry name" value="PROKAR_LIPOPROTEIN"/>
    <property type="match status" value="1"/>
</dbReference>
<dbReference type="Pfam" id="PF12849">
    <property type="entry name" value="PBP_like_2"/>
    <property type="match status" value="1"/>
</dbReference>
<dbReference type="GO" id="GO:0042301">
    <property type="term" value="F:phosphate ion binding"/>
    <property type="evidence" value="ECO:0007669"/>
    <property type="project" value="UniProtKB-UniRule"/>
</dbReference>
<keyword evidence="13" id="KW-1185">Reference proteome</keyword>
<keyword evidence="5 10" id="KW-0813">Transport</keyword>
<dbReference type="InterPro" id="IPR024370">
    <property type="entry name" value="PBP_domain"/>
</dbReference>
<keyword evidence="10" id="KW-1003">Cell membrane</keyword>
<comment type="subunit">
    <text evidence="4 10">The complex is composed of two ATP-binding proteins (PstB), two transmembrane proteins (PstC and PstA) and a solute-binding protein (PstS).</text>
</comment>